<comment type="caution">
    <text evidence="3">The sequence shown here is derived from an EMBL/GenBank/DDBJ whole genome shotgun (WGS) entry which is preliminary data.</text>
</comment>
<reference evidence="3 4" key="1">
    <citation type="submission" date="2024-02" db="EMBL/GenBank/DDBJ databases">
        <title>Winogradskyella poriferorum JCM 12885.</title>
        <authorList>
            <person name="Zhang D.-F."/>
            <person name="Fu Z.-Y."/>
        </authorList>
    </citation>
    <scope>NUCLEOTIDE SEQUENCE [LARGE SCALE GENOMIC DNA]</scope>
    <source>
        <strain evidence="3 4">JCM 12885</strain>
    </source>
</reference>
<evidence type="ECO:0000256" key="1">
    <source>
        <dbReference type="ARBA" id="ARBA00009091"/>
    </source>
</evidence>
<protein>
    <submittedName>
        <fullName evidence="3">OmpH family outer membrane protein</fullName>
    </submittedName>
</protein>
<dbReference type="InterPro" id="IPR005632">
    <property type="entry name" value="Chaperone_Skp"/>
</dbReference>
<evidence type="ECO:0000313" key="3">
    <source>
        <dbReference type="EMBL" id="MEF3078220.1"/>
    </source>
</evidence>
<proteinExistence type="inferred from homology"/>
<dbReference type="PANTHER" id="PTHR35089">
    <property type="entry name" value="CHAPERONE PROTEIN SKP"/>
    <property type="match status" value="1"/>
</dbReference>
<dbReference type="SMART" id="SM00935">
    <property type="entry name" value="OmpH"/>
    <property type="match status" value="1"/>
</dbReference>
<organism evidence="3 4">
    <name type="scientific">Winogradskyella poriferorum</name>
    <dbReference type="NCBI Taxonomy" id="307627"/>
    <lineage>
        <taxon>Bacteria</taxon>
        <taxon>Pseudomonadati</taxon>
        <taxon>Bacteroidota</taxon>
        <taxon>Flavobacteriia</taxon>
        <taxon>Flavobacteriales</taxon>
        <taxon>Flavobacteriaceae</taxon>
        <taxon>Winogradskyella</taxon>
    </lineage>
</organism>
<sequence length="178" mass="20118">MKKIVVALVTLAIFTSCQKQDKIAFVDNAKVVKEFNKKKNFEAKFQTKIDAFNKKADSLDKAIQMEAQAFQTRAQKMNQSKAEQEYQALVQKKQMQDYQLGNEEKLLKAEGQKEIDTLVKQVKAFVKDYGKKNGYTFILGANEAGSVMYGAEDKDITDAVIKALNGDSKEVEESKEKE</sequence>
<dbReference type="EMBL" id="JAZHOU010000001">
    <property type="protein sequence ID" value="MEF3078220.1"/>
    <property type="molecule type" value="Genomic_DNA"/>
</dbReference>
<accession>A0ABU7W3Z1</accession>
<evidence type="ECO:0000256" key="2">
    <source>
        <dbReference type="ARBA" id="ARBA00022729"/>
    </source>
</evidence>
<keyword evidence="4" id="KW-1185">Reference proteome</keyword>
<dbReference type="PANTHER" id="PTHR35089:SF1">
    <property type="entry name" value="CHAPERONE PROTEIN SKP"/>
    <property type="match status" value="1"/>
</dbReference>
<dbReference type="Gene3D" id="3.30.910.20">
    <property type="entry name" value="Skp domain"/>
    <property type="match status" value="1"/>
</dbReference>
<gene>
    <name evidence="3" type="ORF">V1468_04315</name>
</gene>
<dbReference type="Proteomes" id="UP001356704">
    <property type="component" value="Unassembled WGS sequence"/>
</dbReference>
<dbReference type="InterPro" id="IPR024930">
    <property type="entry name" value="Skp_dom_sf"/>
</dbReference>
<keyword evidence="2" id="KW-0732">Signal</keyword>
<evidence type="ECO:0000313" key="4">
    <source>
        <dbReference type="Proteomes" id="UP001356704"/>
    </source>
</evidence>
<dbReference type="Pfam" id="PF03938">
    <property type="entry name" value="OmpH"/>
    <property type="match status" value="1"/>
</dbReference>
<dbReference type="PROSITE" id="PS51257">
    <property type="entry name" value="PROKAR_LIPOPROTEIN"/>
    <property type="match status" value="1"/>
</dbReference>
<dbReference type="RefSeq" id="WP_331809011.1">
    <property type="nucleotide sequence ID" value="NZ_JAZHOU010000001.1"/>
</dbReference>
<name>A0ABU7W3Z1_9FLAO</name>
<comment type="similarity">
    <text evidence="1">Belongs to the Skp family.</text>
</comment>
<dbReference type="SUPFAM" id="SSF111384">
    <property type="entry name" value="OmpH-like"/>
    <property type="match status" value="1"/>
</dbReference>